<organism evidence="2 3">
    <name type="scientific">Prauserella halophila</name>
    <dbReference type="NCBI Taxonomy" id="185641"/>
    <lineage>
        <taxon>Bacteria</taxon>
        <taxon>Bacillati</taxon>
        <taxon>Actinomycetota</taxon>
        <taxon>Actinomycetes</taxon>
        <taxon>Pseudonocardiales</taxon>
        <taxon>Pseudonocardiaceae</taxon>
        <taxon>Prauserella</taxon>
    </lineage>
</organism>
<protein>
    <recommendedName>
        <fullName evidence="4">DUF5753 domain-containing protein</fullName>
    </recommendedName>
</protein>
<dbReference type="Proteomes" id="UP001500653">
    <property type="component" value="Unassembled WGS sequence"/>
</dbReference>
<sequence length="200" mass="22253">MPKPARCWEGGRNGHRIPTQGFVNDPVVSISGQMALARLDDLVCEDQLSPEDVRPWNLRRMGSLMTTNGRWSSVIYDHNQQVAVTASGQPALDEHRRSGRTGRRPADRSDHSAGGWRRLPRVAKTGSTTSRRGAQPGMTVLILAGERRSRHGLPGVGQHWLYLEEPEEVALYERTLRHVHALAANPEESRGIIKSAMKEV</sequence>
<reference evidence="2 3" key="1">
    <citation type="journal article" date="2019" name="Int. J. Syst. Evol. Microbiol.">
        <title>The Global Catalogue of Microorganisms (GCM) 10K type strain sequencing project: providing services to taxonomists for standard genome sequencing and annotation.</title>
        <authorList>
            <consortium name="The Broad Institute Genomics Platform"/>
            <consortium name="The Broad Institute Genome Sequencing Center for Infectious Disease"/>
            <person name="Wu L."/>
            <person name="Ma J."/>
        </authorList>
    </citation>
    <scope>NUCLEOTIDE SEQUENCE [LARGE SCALE GENOMIC DNA]</scope>
    <source>
        <strain evidence="2 3">JCM 13023</strain>
    </source>
</reference>
<evidence type="ECO:0000313" key="2">
    <source>
        <dbReference type="EMBL" id="GAA1235027.1"/>
    </source>
</evidence>
<proteinExistence type="predicted"/>
<name>A0ABN1W6Q2_9PSEU</name>
<evidence type="ECO:0000256" key="1">
    <source>
        <dbReference type="SAM" id="MobiDB-lite"/>
    </source>
</evidence>
<dbReference type="RefSeq" id="WP_253863408.1">
    <property type="nucleotide sequence ID" value="NZ_BAAALN010000005.1"/>
</dbReference>
<evidence type="ECO:0000313" key="3">
    <source>
        <dbReference type="Proteomes" id="UP001500653"/>
    </source>
</evidence>
<evidence type="ECO:0008006" key="4">
    <source>
        <dbReference type="Google" id="ProtNLM"/>
    </source>
</evidence>
<comment type="caution">
    <text evidence="2">The sequence shown here is derived from an EMBL/GenBank/DDBJ whole genome shotgun (WGS) entry which is preliminary data.</text>
</comment>
<dbReference type="EMBL" id="BAAALN010000005">
    <property type="protein sequence ID" value="GAA1235027.1"/>
    <property type="molecule type" value="Genomic_DNA"/>
</dbReference>
<gene>
    <name evidence="2" type="ORF">GCM10009676_18590</name>
</gene>
<accession>A0ABN1W6Q2</accession>
<feature type="region of interest" description="Disordered" evidence="1">
    <location>
        <begin position="86"/>
        <end position="135"/>
    </location>
</feature>
<keyword evidence="3" id="KW-1185">Reference proteome</keyword>